<dbReference type="AlphaFoldDB" id="A0A512DN37"/>
<dbReference type="InterPro" id="IPR002712">
    <property type="entry name" value="CcdB"/>
</dbReference>
<evidence type="ECO:0000256" key="5">
    <source>
        <dbReference type="ARBA" id="ARBA00023163"/>
    </source>
</evidence>
<accession>A0A512DN37</accession>
<dbReference type="SUPFAM" id="SSF50118">
    <property type="entry name" value="Cell growth inhibitor/plasmid maintenance toxic component"/>
    <property type="match status" value="1"/>
</dbReference>
<evidence type="ECO:0000256" key="6">
    <source>
        <dbReference type="ARBA" id="ARBA00029628"/>
    </source>
</evidence>
<evidence type="ECO:0000313" key="8">
    <source>
        <dbReference type="EMBL" id="GEO37889.1"/>
    </source>
</evidence>
<dbReference type="InterPro" id="IPR011067">
    <property type="entry name" value="Plasmid_toxin/cell-grow_inhib"/>
</dbReference>
<reference evidence="8 9" key="1">
    <citation type="submission" date="2019-07" db="EMBL/GenBank/DDBJ databases">
        <title>Whole genome shotgun sequence of Skermanella aerolata NBRC 106429.</title>
        <authorList>
            <person name="Hosoyama A."/>
            <person name="Uohara A."/>
            <person name="Ohji S."/>
            <person name="Ichikawa N."/>
        </authorList>
    </citation>
    <scope>NUCLEOTIDE SEQUENCE [LARGE SCALE GENOMIC DNA]</scope>
    <source>
        <strain evidence="8 9">NBRC 106429</strain>
    </source>
</reference>
<dbReference type="GO" id="GO:0008657">
    <property type="term" value="F:DNA topoisomerase type II (double strand cut, ATP-hydrolyzing) inhibitor activity"/>
    <property type="evidence" value="ECO:0007669"/>
    <property type="project" value="InterPro"/>
</dbReference>
<keyword evidence="5" id="KW-0804">Transcription</keyword>
<keyword evidence="3" id="KW-0678">Repressor</keyword>
<sequence length="104" mass="11658">MGQFDVYLNQGRTRNSVPFVLVIQSDRFESSTHRIVVPLVLRSELGILDRQLNPSFTVDNQVVVMDTLQLVSLPAKALGQKVCTLDQDHLSIIRAIDALIAQDR</sequence>
<organism evidence="8 9">
    <name type="scientific">Skermanella aerolata</name>
    <dbReference type="NCBI Taxonomy" id="393310"/>
    <lineage>
        <taxon>Bacteria</taxon>
        <taxon>Pseudomonadati</taxon>
        <taxon>Pseudomonadota</taxon>
        <taxon>Alphaproteobacteria</taxon>
        <taxon>Rhodospirillales</taxon>
        <taxon>Azospirillaceae</taxon>
        <taxon>Skermanella</taxon>
    </lineage>
</organism>
<protein>
    <recommendedName>
        <fullName evidence="2">Toxin CcdB</fullName>
    </recommendedName>
    <alternativeName>
        <fullName evidence="7">Cytotoxic protein CcdB</fullName>
    </alternativeName>
    <alternativeName>
        <fullName evidence="6">Protein LetD</fullName>
    </alternativeName>
</protein>
<proteinExistence type="inferred from homology"/>
<evidence type="ECO:0000256" key="7">
    <source>
        <dbReference type="ARBA" id="ARBA00033135"/>
    </source>
</evidence>
<name>A0A512DN37_9PROT</name>
<dbReference type="EMBL" id="BJYZ01000007">
    <property type="protein sequence ID" value="GEO37889.1"/>
    <property type="molecule type" value="Genomic_DNA"/>
</dbReference>
<gene>
    <name evidence="8" type="ORF">SAE02_20370</name>
</gene>
<evidence type="ECO:0000256" key="3">
    <source>
        <dbReference type="ARBA" id="ARBA00022491"/>
    </source>
</evidence>
<evidence type="ECO:0000256" key="2">
    <source>
        <dbReference type="ARBA" id="ARBA00015075"/>
    </source>
</evidence>
<dbReference type="Proteomes" id="UP000321523">
    <property type="component" value="Unassembled WGS sequence"/>
</dbReference>
<dbReference type="GO" id="GO:0006276">
    <property type="term" value="P:plasmid maintenance"/>
    <property type="evidence" value="ECO:0007669"/>
    <property type="project" value="InterPro"/>
</dbReference>
<keyword evidence="9" id="KW-1185">Reference proteome</keyword>
<dbReference type="Pfam" id="PF01845">
    <property type="entry name" value="CcdB"/>
    <property type="match status" value="1"/>
</dbReference>
<dbReference type="Gene3D" id="2.30.30.110">
    <property type="match status" value="1"/>
</dbReference>
<comment type="similarity">
    <text evidence="1">Belongs to the CcdB toxin family.</text>
</comment>
<dbReference type="OrthoDB" id="9813510at2"/>
<comment type="caution">
    <text evidence="8">The sequence shown here is derived from an EMBL/GenBank/DDBJ whole genome shotgun (WGS) entry which is preliminary data.</text>
</comment>
<keyword evidence="4" id="KW-0805">Transcription regulation</keyword>
<dbReference type="RefSeq" id="WP_044430713.1">
    <property type="nucleotide sequence ID" value="NZ_BJYZ01000007.1"/>
</dbReference>
<evidence type="ECO:0000313" key="9">
    <source>
        <dbReference type="Proteomes" id="UP000321523"/>
    </source>
</evidence>
<evidence type="ECO:0000256" key="4">
    <source>
        <dbReference type="ARBA" id="ARBA00023015"/>
    </source>
</evidence>
<evidence type="ECO:0000256" key="1">
    <source>
        <dbReference type="ARBA" id="ARBA00005230"/>
    </source>
</evidence>